<dbReference type="EMBL" id="CP068570">
    <property type="protein sequence ID" value="QQZ51313.1"/>
    <property type="molecule type" value="Genomic_DNA"/>
</dbReference>
<dbReference type="Pfam" id="PF12852">
    <property type="entry name" value="Cupin_6"/>
    <property type="match status" value="1"/>
</dbReference>
<dbReference type="InterPro" id="IPR011051">
    <property type="entry name" value="RmlC_Cupin_sf"/>
</dbReference>
<proteinExistence type="predicted"/>
<protein>
    <submittedName>
        <fullName evidence="3">Cupin domain-containing protein</fullName>
    </submittedName>
</protein>
<feature type="domain" description="AraC-type transcription regulator ligand-binding" evidence="2">
    <location>
        <begin position="6"/>
        <end position="200"/>
    </location>
</feature>
<dbReference type="InterPro" id="IPR032783">
    <property type="entry name" value="AraC_lig"/>
</dbReference>
<gene>
    <name evidence="3" type="ORF">JKL49_09740</name>
</gene>
<evidence type="ECO:0000313" key="3">
    <source>
        <dbReference type="EMBL" id="QQZ51313.1"/>
    </source>
</evidence>
<organism evidence="3">
    <name type="scientific">Phenylobacterium glaciei</name>
    <dbReference type="NCBI Taxonomy" id="2803784"/>
    <lineage>
        <taxon>Bacteria</taxon>
        <taxon>Pseudomonadati</taxon>
        <taxon>Pseudomonadota</taxon>
        <taxon>Alphaproteobacteria</taxon>
        <taxon>Caulobacterales</taxon>
        <taxon>Caulobacteraceae</taxon>
        <taxon>Phenylobacterium</taxon>
    </lineage>
</organism>
<keyword evidence="1" id="KW-0238">DNA-binding</keyword>
<name>A0A974P664_9CAUL</name>
<sequence length="211" mass="22307">MATVIDPLSEVLRSVRLTGGIFLDAQFTTPWCVRTNILAEDCAGFLVKPALLIAYHFVIAGGLLLSVDEEPTIEVRAGEIVLLPRNDVHTLASTSGLAPTSARSLIQPSADGGLARVLYGGGGEATHIVCGFLGSEETYNPLIAALPRVLKLDITEGVSRDWVEASVRYAASELTTGKLASSGLMSRLSETLFVEAMRQYSVTLTGQAGDG</sequence>
<dbReference type="AlphaFoldDB" id="A0A974P664"/>
<dbReference type="GO" id="GO:0003677">
    <property type="term" value="F:DNA binding"/>
    <property type="evidence" value="ECO:0007669"/>
    <property type="project" value="UniProtKB-KW"/>
</dbReference>
<dbReference type="SUPFAM" id="SSF51182">
    <property type="entry name" value="RmlC-like cupins"/>
    <property type="match status" value="1"/>
</dbReference>
<reference evidence="3" key="1">
    <citation type="submission" date="2021-01" db="EMBL/GenBank/DDBJ databases">
        <title>Genome sequence of Phenylobacterium sp. 20VBR1 isolated from a valley glaceir, Ny-Alesund, Svalbard.</title>
        <authorList>
            <person name="Thomas F.A."/>
            <person name="Krishnan K.P."/>
            <person name="Sinha R.K."/>
        </authorList>
    </citation>
    <scope>NUCLEOTIDE SEQUENCE</scope>
    <source>
        <strain evidence="3">20VBR1</strain>
    </source>
</reference>
<evidence type="ECO:0000256" key="1">
    <source>
        <dbReference type="ARBA" id="ARBA00023125"/>
    </source>
</evidence>
<accession>A0A974P664</accession>
<evidence type="ECO:0000259" key="2">
    <source>
        <dbReference type="Pfam" id="PF12852"/>
    </source>
</evidence>